<evidence type="ECO:0000313" key="3">
    <source>
        <dbReference type="EMBL" id="KAJ8778511.1"/>
    </source>
</evidence>
<evidence type="ECO:0000313" key="4">
    <source>
        <dbReference type="Proteomes" id="UP001159641"/>
    </source>
</evidence>
<feature type="region of interest" description="Disordered" evidence="1">
    <location>
        <begin position="16"/>
        <end position="48"/>
    </location>
</feature>
<proteinExistence type="predicted"/>
<dbReference type="EMBL" id="JAIQCJ010002242">
    <property type="protein sequence ID" value="KAJ8778511.1"/>
    <property type="molecule type" value="Genomic_DNA"/>
</dbReference>
<feature type="compositionally biased region" description="Polar residues" evidence="1">
    <location>
        <begin position="23"/>
        <end position="38"/>
    </location>
</feature>
<dbReference type="Pfam" id="PF04666">
    <property type="entry name" value="MGAT4_cons"/>
    <property type="match status" value="1"/>
</dbReference>
<dbReference type="AlphaFoldDB" id="A0AB34GEQ7"/>
<gene>
    <name evidence="3" type="ORF">J1605_013480</name>
</gene>
<keyword evidence="4" id="KW-1185">Reference proteome</keyword>
<reference evidence="3 4" key="1">
    <citation type="submission" date="2022-11" db="EMBL/GenBank/DDBJ databases">
        <title>Whole genome sequence of Eschrichtius robustus ER-17-0199.</title>
        <authorList>
            <person name="Bruniche-Olsen A."/>
            <person name="Black A.N."/>
            <person name="Fields C.J."/>
            <person name="Walden K."/>
            <person name="Dewoody J.A."/>
        </authorList>
    </citation>
    <scope>NUCLEOTIDE SEQUENCE [LARGE SCALE GENOMIC DNA]</scope>
    <source>
        <strain evidence="3">ER-17-0199</strain>
        <tissue evidence="3">Blubber</tissue>
    </source>
</reference>
<dbReference type="InterPro" id="IPR006759">
    <property type="entry name" value="Glyco_transf_54"/>
</dbReference>
<dbReference type="PANTHER" id="PTHR12062:SF11">
    <property type="entry name" value="ALPHA-1,3-MANNOSYL-GLYCOPROTEIN 4-BETA-N-ACETYLGLUCOSAMINYLTRANSFERASE-LIKE PROTEIN MGAT4E"/>
    <property type="match status" value="1"/>
</dbReference>
<evidence type="ECO:0000259" key="2">
    <source>
        <dbReference type="Pfam" id="PF04666"/>
    </source>
</evidence>
<feature type="domain" description="MGAT4 conserved region" evidence="2">
    <location>
        <begin position="156"/>
        <end position="286"/>
    </location>
</feature>
<dbReference type="InterPro" id="IPR057279">
    <property type="entry name" value="MGAT4"/>
</dbReference>
<dbReference type="GO" id="GO:0006487">
    <property type="term" value="P:protein N-linked glycosylation"/>
    <property type="evidence" value="ECO:0007669"/>
    <property type="project" value="TreeGrafter"/>
</dbReference>
<sequence>MGEVARGAFSHDDWRPEKERLSSDVSTAHRSLSNSGLSEGSAPGGVTGAAMQGSVRRCCITVVGVGFLWLWFTLKVPREVEDDQNRMAIEAQEGSYRRRKDLEPLEDWQNLTFKYWEKIQQRKKTWLTVGISSRPRPDRSGLPSTLLSVFAPPRSLFGPQIVAGQPLPIHAPPEAYPPEGGVGAGASRQEPCSRRTMDHAFLTSLATKLSEYFLLLEDDALCAPNFISHVQRKPWALLEFSNLGFLGRLFRSGDLPVLAHFLLLFYREKPLARLLPHFRTLLAQKDPILCRPFLFYHRVSYHAPNNSQKASGTQKKSPYAPDNPPGAVFTDMKVFEVHFPWEAYTLDESFFWTHNVSAGNHLTVIRNHPADPRRVQVLTGTIVDGKHALEKGQVELGYEP</sequence>
<dbReference type="GO" id="GO:0008375">
    <property type="term" value="F:acetylglucosaminyltransferase activity"/>
    <property type="evidence" value="ECO:0007669"/>
    <property type="project" value="TreeGrafter"/>
</dbReference>
<dbReference type="PANTHER" id="PTHR12062">
    <property type="entry name" value="N-ACETYLGLUCOSAMINYLTRANSFERASE VI"/>
    <property type="match status" value="1"/>
</dbReference>
<protein>
    <recommendedName>
        <fullName evidence="2">MGAT4 conserved region domain-containing protein</fullName>
    </recommendedName>
</protein>
<accession>A0AB34GEQ7</accession>
<name>A0AB34GEQ7_ESCRO</name>
<evidence type="ECO:0000256" key="1">
    <source>
        <dbReference type="SAM" id="MobiDB-lite"/>
    </source>
</evidence>
<dbReference type="Proteomes" id="UP001159641">
    <property type="component" value="Unassembled WGS sequence"/>
</dbReference>
<organism evidence="3 4">
    <name type="scientific">Eschrichtius robustus</name>
    <name type="common">California gray whale</name>
    <name type="synonym">Eschrichtius gibbosus</name>
    <dbReference type="NCBI Taxonomy" id="9764"/>
    <lineage>
        <taxon>Eukaryota</taxon>
        <taxon>Metazoa</taxon>
        <taxon>Chordata</taxon>
        <taxon>Craniata</taxon>
        <taxon>Vertebrata</taxon>
        <taxon>Euteleostomi</taxon>
        <taxon>Mammalia</taxon>
        <taxon>Eutheria</taxon>
        <taxon>Laurasiatheria</taxon>
        <taxon>Artiodactyla</taxon>
        <taxon>Whippomorpha</taxon>
        <taxon>Cetacea</taxon>
        <taxon>Mysticeti</taxon>
        <taxon>Eschrichtiidae</taxon>
        <taxon>Eschrichtius</taxon>
    </lineage>
</organism>
<comment type="caution">
    <text evidence="3">The sequence shown here is derived from an EMBL/GenBank/DDBJ whole genome shotgun (WGS) entry which is preliminary data.</text>
</comment>